<keyword evidence="9" id="KW-0464">Manganese</keyword>
<comment type="catalytic activity">
    <reaction evidence="11">
        <text>O-phospho-L-threonyl-[protein] + H2O = L-threonyl-[protein] + phosphate</text>
        <dbReference type="Rhea" id="RHEA:47004"/>
        <dbReference type="Rhea" id="RHEA-COMP:11060"/>
        <dbReference type="Rhea" id="RHEA-COMP:11605"/>
        <dbReference type="ChEBI" id="CHEBI:15377"/>
        <dbReference type="ChEBI" id="CHEBI:30013"/>
        <dbReference type="ChEBI" id="CHEBI:43474"/>
        <dbReference type="ChEBI" id="CHEBI:61977"/>
        <dbReference type="EC" id="3.1.3.16"/>
    </reaction>
</comment>
<evidence type="ECO:0000256" key="13">
    <source>
        <dbReference type="SAM" id="MobiDB-lite"/>
    </source>
</evidence>
<dbReference type="EMBL" id="JANAVB010042420">
    <property type="protein sequence ID" value="KAJ6794286.1"/>
    <property type="molecule type" value="Genomic_DNA"/>
</dbReference>
<evidence type="ECO:0000256" key="6">
    <source>
        <dbReference type="ARBA" id="ARBA00022801"/>
    </source>
</evidence>
<evidence type="ECO:0000256" key="2">
    <source>
        <dbReference type="ARBA" id="ARBA00001946"/>
    </source>
</evidence>
<gene>
    <name evidence="15" type="ORF">M6B38_231760</name>
</gene>
<evidence type="ECO:0000256" key="10">
    <source>
        <dbReference type="ARBA" id="ARBA00047761"/>
    </source>
</evidence>
<keyword evidence="5" id="KW-0479">Metal-binding</keyword>
<dbReference type="AlphaFoldDB" id="A0AAX6DRC6"/>
<dbReference type="InterPro" id="IPR001932">
    <property type="entry name" value="PPM-type_phosphatase-like_dom"/>
</dbReference>
<dbReference type="InterPro" id="IPR036457">
    <property type="entry name" value="PPM-type-like_dom_sf"/>
</dbReference>
<dbReference type="SMART" id="SM00332">
    <property type="entry name" value="PP2Cc"/>
    <property type="match status" value="1"/>
</dbReference>
<evidence type="ECO:0000256" key="11">
    <source>
        <dbReference type="ARBA" id="ARBA00048336"/>
    </source>
</evidence>
<protein>
    <recommendedName>
        <fullName evidence="4">protein-serine/threonine phosphatase</fullName>
        <ecNumber evidence="4">3.1.3.16</ecNumber>
    </recommendedName>
</protein>
<dbReference type="CDD" id="cd00143">
    <property type="entry name" value="PP2Cc"/>
    <property type="match status" value="1"/>
</dbReference>
<keyword evidence="8 12" id="KW-0904">Protein phosphatase</keyword>
<evidence type="ECO:0000256" key="9">
    <source>
        <dbReference type="ARBA" id="ARBA00023211"/>
    </source>
</evidence>
<comment type="cofactor">
    <cofactor evidence="2">
        <name>Mg(2+)</name>
        <dbReference type="ChEBI" id="CHEBI:18420"/>
    </cofactor>
</comment>
<dbReference type="Pfam" id="PF00481">
    <property type="entry name" value="PP2C"/>
    <property type="match status" value="1"/>
</dbReference>
<sequence length="401" mass="43214">MGCHQSKPCRCCCCCCRRRPAEPRPAGPTRPADFLTGCTVGSVAVPSAGLTLRYSSLSQRGHYPDSPDRLNQDKLAVLTCLRSDPDLHLFCVFDGHGQFGSECADFVKETLTQTLLSDPDLPGNPSKAFESAFCATNSLLRSSPIDDSMSGTTAIAVLVRGASLVVANVGDSRAVAGVLDERGEVVAMELSKDQTPFRKDEYERVRRCGARVLSVDQVEGNKDPEVQSWGDEEGDGGGDPPRLWVRDGLYPGTAFTRSVGDSAAEAIGVVAVPEVMEVEITPELLFFVLASDGVFEFLSSQAVVNMVASYEDPRDACAAIAAESYKLWLEHENRTDDITIIIVHITDSRNAVNEISHVKPKILGTSNQLHGNSELQSCPDLSLERSPACVAPSPEHTSPKM</sequence>
<dbReference type="InterPro" id="IPR015655">
    <property type="entry name" value="PP2C"/>
</dbReference>
<reference evidence="15" key="2">
    <citation type="submission" date="2023-04" db="EMBL/GenBank/DDBJ databases">
        <authorList>
            <person name="Bruccoleri R.E."/>
            <person name="Oakeley E.J."/>
            <person name="Faust A.-M."/>
            <person name="Dessus-Babus S."/>
            <person name="Altorfer M."/>
            <person name="Burckhardt D."/>
            <person name="Oertli M."/>
            <person name="Naumann U."/>
            <person name="Petersen F."/>
            <person name="Wong J."/>
        </authorList>
    </citation>
    <scope>NUCLEOTIDE SEQUENCE</scope>
    <source>
        <strain evidence="15">GSM-AAB239-AS_SAM_17_03QT</strain>
        <tissue evidence="15">Leaf</tissue>
    </source>
</reference>
<feature type="domain" description="PPM-type phosphatase" evidence="14">
    <location>
        <begin position="53"/>
        <end position="345"/>
    </location>
</feature>
<dbReference type="SUPFAM" id="SSF81606">
    <property type="entry name" value="PP2C-like"/>
    <property type="match status" value="1"/>
</dbReference>
<comment type="catalytic activity">
    <reaction evidence="10">
        <text>O-phospho-L-seryl-[protein] + H2O = L-seryl-[protein] + phosphate</text>
        <dbReference type="Rhea" id="RHEA:20629"/>
        <dbReference type="Rhea" id="RHEA-COMP:9863"/>
        <dbReference type="Rhea" id="RHEA-COMP:11604"/>
        <dbReference type="ChEBI" id="CHEBI:15377"/>
        <dbReference type="ChEBI" id="CHEBI:29999"/>
        <dbReference type="ChEBI" id="CHEBI:43474"/>
        <dbReference type="ChEBI" id="CHEBI:83421"/>
        <dbReference type="EC" id="3.1.3.16"/>
    </reaction>
</comment>
<evidence type="ECO:0000313" key="16">
    <source>
        <dbReference type="Proteomes" id="UP001140949"/>
    </source>
</evidence>
<evidence type="ECO:0000256" key="8">
    <source>
        <dbReference type="ARBA" id="ARBA00022912"/>
    </source>
</evidence>
<dbReference type="FunFam" id="3.60.40.10:FF:000007">
    <property type="entry name" value="Phosphatase 2C and cyclic nucleotide-binding/kinase domain-containing protein"/>
    <property type="match status" value="1"/>
</dbReference>
<dbReference type="PROSITE" id="PS01032">
    <property type="entry name" value="PPM_1"/>
    <property type="match status" value="1"/>
</dbReference>
<comment type="similarity">
    <text evidence="3 12">Belongs to the PP2C family.</text>
</comment>
<accession>A0AAX6DRC6</accession>
<evidence type="ECO:0000256" key="12">
    <source>
        <dbReference type="RuleBase" id="RU003465"/>
    </source>
</evidence>
<dbReference type="PROSITE" id="PS51746">
    <property type="entry name" value="PPM_2"/>
    <property type="match status" value="1"/>
</dbReference>
<keyword evidence="7" id="KW-0460">Magnesium</keyword>
<feature type="region of interest" description="Disordered" evidence="13">
    <location>
        <begin position="374"/>
        <end position="401"/>
    </location>
</feature>
<evidence type="ECO:0000313" key="15">
    <source>
        <dbReference type="EMBL" id="KAJ6794286.1"/>
    </source>
</evidence>
<evidence type="ECO:0000256" key="5">
    <source>
        <dbReference type="ARBA" id="ARBA00022723"/>
    </source>
</evidence>
<dbReference type="InterPro" id="IPR000222">
    <property type="entry name" value="PP2C_BS"/>
</dbReference>
<dbReference type="GO" id="GO:0004722">
    <property type="term" value="F:protein serine/threonine phosphatase activity"/>
    <property type="evidence" value="ECO:0007669"/>
    <property type="project" value="UniProtKB-EC"/>
</dbReference>
<comment type="cofactor">
    <cofactor evidence="1">
        <name>Mn(2+)</name>
        <dbReference type="ChEBI" id="CHEBI:29035"/>
    </cofactor>
</comment>
<evidence type="ECO:0000256" key="1">
    <source>
        <dbReference type="ARBA" id="ARBA00001936"/>
    </source>
</evidence>
<dbReference type="Gene3D" id="3.60.40.10">
    <property type="entry name" value="PPM-type phosphatase domain"/>
    <property type="match status" value="1"/>
</dbReference>
<dbReference type="Proteomes" id="UP001140949">
    <property type="component" value="Unassembled WGS sequence"/>
</dbReference>
<name>A0AAX6DRC6_IRIPA</name>
<dbReference type="GO" id="GO:0046872">
    <property type="term" value="F:metal ion binding"/>
    <property type="evidence" value="ECO:0007669"/>
    <property type="project" value="UniProtKB-KW"/>
</dbReference>
<reference evidence="15" key="1">
    <citation type="journal article" date="2023" name="GigaByte">
        <title>Genome assembly of the bearded iris, Iris pallida Lam.</title>
        <authorList>
            <person name="Bruccoleri R.E."/>
            <person name="Oakeley E.J."/>
            <person name="Faust A.M.E."/>
            <person name="Altorfer M."/>
            <person name="Dessus-Babus S."/>
            <person name="Burckhardt D."/>
            <person name="Oertli M."/>
            <person name="Naumann U."/>
            <person name="Petersen F."/>
            <person name="Wong J."/>
        </authorList>
    </citation>
    <scope>NUCLEOTIDE SEQUENCE</scope>
    <source>
        <strain evidence="15">GSM-AAB239-AS_SAM_17_03QT</strain>
    </source>
</reference>
<evidence type="ECO:0000256" key="4">
    <source>
        <dbReference type="ARBA" id="ARBA00013081"/>
    </source>
</evidence>
<feature type="region of interest" description="Disordered" evidence="13">
    <location>
        <begin position="221"/>
        <end position="242"/>
    </location>
</feature>
<dbReference type="PANTHER" id="PTHR47992">
    <property type="entry name" value="PROTEIN PHOSPHATASE"/>
    <property type="match status" value="1"/>
</dbReference>
<keyword evidence="16" id="KW-1185">Reference proteome</keyword>
<evidence type="ECO:0000256" key="7">
    <source>
        <dbReference type="ARBA" id="ARBA00022842"/>
    </source>
</evidence>
<organism evidence="15 16">
    <name type="scientific">Iris pallida</name>
    <name type="common">Sweet iris</name>
    <dbReference type="NCBI Taxonomy" id="29817"/>
    <lineage>
        <taxon>Eukaryota</taxon>
        <taxon>Viridiplantae</taxon>
        <taxon>Streptophyta</taxon>
        <taxon>Embryophyta</taxon>
        <taxon>Tracheophyta</taxon>
        <taxon>Spermatophyta</taxon>
        <taxon>Magnoliopsida</taxon>
        <taxon>Liliopsida</taxon>
        <taxon>Asparagales</taxon>
        <taxon>Iridaceae</taxon>
        <taxon>Iridoideae</taxon>
        <taxon>Irideae</taxon>
        <taxon>Iris</taxon>
    </lineage>
</organism>
<dbReference type="EC" id="3.1.3.16" evidence="4"/>
<comment type="caution">
    <text evidence="15">The sequence shown here is derived from an EMBL/GenBank/DDBJ whole genome shotgun (WGS) entry which is preliminary data.</text>
</comment>
<evidence type="ECO:0000259" key="14">
    <source>
        <dbReference type="PROSITE" id="PS51746"/>
    </source>
</evidence>
<proteinExistence type="inferred from homology"/>
<evidence type="ECO:0000256" key="3">
    <source>
        <dbReference type="ARBA" id="ARBA00006702"/>
    </source>
</evidence>
<keyword evidence="6 12" id="KW-0378">Hydrolase</keyword>